<protein>
    <submittedName>
        <fullName evidence="2">Kinesin</fullName>
    </submittedName>
</protein>
<evidence type="ECO:0000256" key="1">
    <source>
        <dbReference type="SAM" id="MobiDB-lite"/>
    </source>
</evidence>
<dbReference type="RefSeq" id="WP_276236435.1">
    <property type="nucleotide sequence ID" value="NZ_CP119989.1"/>
</dbReference>
<sequence length="55" mass="6180">MSKSTSPTTPNDESDDEDKDLFQRLAEDYPDDELLQRLAVAMSQSSDSDSEVRNV</sequence>
<dbReference type="Proteomes" id="UP001596388">
    <property type="component" value="Unassembled WGS sequence"/>
</dbReference>
<proteinExistence type="predicted"/>
<name>A0ABD5WWZ1_9EURY</name>
<feature type="compositionally biased region" description="Polar residues" evidence="1">
    <location>
        <begin position="1"/>
        <end position="11"/>
    </location>
</feature>
<dbReference type="AlphaFoldDB" id="A0ABD5WWZ1"/>
<evidence type="ECO:0000313" key="2">
    <source>
        <dbReference type="EMBL" id="MFC7096079.1"/>
    </source>
</evidence>
<evidence type="ECO:0000313" key="3">
    <source>
        <dbReference type="Proteomes" id="UP001596388"/>
    </source>
</evidence>
<dbReference type="EMBL" id="JBHTAG010000002">
    <property type="protein sequence ID" value="MFC7096079.1"/>
    <property type="molecule type" value="Genomic_DNA"/>
</dbReference>
<organism evidence="2 3">
    <name type="scientific">Halobaculum marinum</name>
    <dbReference type="NCBI Taxonomy" id="3031996"/>
    <lineage>
        <taxon>Archaea</taxon>
        <taxon>Methanobacteriati</taxon>
        <taxon>Methanobacteriota</taxon>
        <taxon>Stenosarchaea group</taxon>
        <taxon>Halobacteria</taxon>
        <taxon>Halobacteriales</taxon>
        <taxon>Haloferacaceae</taxon>
        <taxon>Halobaculum</taxon>
    </lineage>
</organism>
<dbReference type="GeneID" id="79270037"/>
<feature type="region of interest" description="Disordered" evidence="1">
    <location>
        <begin position="1"/>
        <end position="21"/>
    </location>
</feature>
<gene>
    <name evidence="2" type="ORF">ACFQKD_02080</name>
</gene>
<reference evidence="2 3" key="1">
    <citation type="journal article" date="2019" name="Int. J. Syst. Evol. Microbiol.">
        <title>The Global Catalogue of Microorganisms (GCM) 10K type strain sequencing project: providing services to taxonomists for standard genome sequencing and annotation.</title>
        <authorList>
            <consortium name="The Broad Institute Genomics Platform"/>
            <consortium name="The Broad Institute Genome Sequencing Center for Infectious Disease"/>
            <person name="Wu L."/>
            <person name="Ma J."/>
        </authorList>
    </citation>
    <scope>NUCLEOTIDE SEQUENCE [LARGE SCALE GENOMIC DNA]</scope>
    <source>
        <strain evidence="2 3">DT55</strain>
    </source>
</reference>
<comment type="caution">
    <text evidence="2">The sequence shown here is derived from an EMBL/GenBank/DDBJ whole genome shotgun (WGS) entry which is preliminary data.</text>
</comment>
<accession>A0ABD5WWZ1</accession>
<keyword evidence="3" id="KW-1185">Reference proteome</keyword>